<accession>A0ABP9JWI7</accession>
<feature type="compositionally biased region" description="Low complexity" evidence="1">
    <location>
        <begin position="10"/>
        <end position="38"/>
    </location>
</feature>
<sequence>MSENVEVSETPEAPKTAATPKTAANPETAATPETPGTAESHDAPEPVRRQVRRGRIAAVVGSALLACALVGGVGWTVVTVQDADRTPGAPTWKFPGPDAKSAKKQNAKGLSALLLPYGVHGYERGPDMEEFGSDTELSGQQATALSKQAVKDLPSDARRRVEKMLDKEHVKGMAMRSYVVNVGDTFDYNLFTAEVTLSRMESRDTVRTMSRSISGLFGAVDVFRKGPKVKGHDEARCFLTPKDDRKGRKKHVDHMLCSAYRGDVMVTATAEGPGDIDGEAVAAFVAAQLDRIDNPGQAV</sequence>
<comment type="caution">
    <text evidence="3">The sequence shown here is derived from an EMBL/GenBank/DDBJ whole genome shotgun (WGS) entry which is preliminary data.</text>
</comment>
<keyword evidence="2" id="KW-0472">Membrane</keyword>
<keyword evidence="2" id="KW-0812">Transmembrane</keyword>
<organism evidence="3 4">
    <name type="scientific">Streptomyces similanensis</name>
    <dbReference type="NCBI Taxonomy" id="1274988"/>
    <lineage>
        <taxon>Bacteria</taxon>
        <taxon>Bacillati</taxon>
        <taxon>Actinomycetota</taxon>
        <taxon>Actinomycetes</taxon>
        <taxon>Kitasatosporales</taxon>
        <taxon>Streptomycetaceae</taxon>
        <taxon>Streptomyces</taxon>
    </lineage>
</organism>
<gene>
    <name evidence="3" type="ORF">GCM10023336_10660</name>
</gene>
<dbReference type="Proteomes" id="UP001500124">
    <property type="component" value="Unassembled WGS sequence"/>
</dbReference>
<keyword evidence="4" id="KW-1185">Reference proteome</keyword>
<evidence type="ECO:0000256" key="1">
    <source>
        <dbReference type="SAM" id="MobiDB-lite"/>
    </source>
</evidence>
<proteinExistence type="predicted"/>
<feature type="transmembrane region" description="Helical" evidence="2">
    <location>
        <begin position="56"/>
        <end position="78"/>
    </location>
</feature>
<keyword evidence="2" id="KW-1133">Transmembrane helix</keyword>
<dbReference type="RefSeq" id="WP_345667229.1">
    <property type="nucleotide sequence ID" value="NZ_BAABKC010000013.1"/>
</dbReference>
<reference evidence="4" key="1">
    <citation type="journal article" date="2019" name="Int. J. Syst. Evol. Microbiol.">
        <title>The Global Catalogue of Microorganisms (GCM) 10K type strain sequencing project: providing services to taxonomists for standard genome sequencing and annotation.</title>
        <authorList>
            <consortium name="The Broad Institute Genomics Platform"/>
            <consortium name="The Broad Institute Genome Sequencing Center for Infectious Disease"/>
            <person name="Wu L."/>
            <person name="Ma J."/>
        </authorList>
    </citation>
    <scope>NUCLEOTIDE SEQUENCE [LARGE SCALE GENOMIC DNA]</scope>
    <source>
        <strain evidence="4">JCM 18410</strain>
    </source>
</reference>
<protein>
    <recommendedName>
        <fullName evidence="5">Secreted protein</fullName>
    </recommendedName>
</protein>
<evidence type="ECO:0000256" key="2">
    <source>
        <dbReference type="SAM" id="Phobius"/>
    </source>
</evidence>
<evidence type="ECO:0000313" key="3">
    <source>
        <dbReference type="EMBL" id="GAA5046305.1"/>
    </source>
</evidence>
<evidence type="ECO:0000313" key="4">
    <source>
        <dbReference type="Proteomes" id="UP001500124"/>
    </source>
</evidence>
<evidence type="ECO:0008006" key="5">
    <source>
        <dbReference type="Google" id="ProtNLM"/>
    </source>
</evidence>
<feature type="region of interest" description="Disordered" evidence="1">
    <location>
        <begin position="1"/>
        <end position="47"/>
    </location>
</feature>
<dbReference type="EMBL" id="BAABKC010000013">
    <property type="protein sequence ID" value="GAA5046305.1"/>
    <property type="molecule type" value="Genomic_DNA"/>
</dbReference>
<name>A0ABP9JWI7_9ACTN</name>